<name>U6H5T9_9EIME</name>
<proteinExistence type="predicted"/>
<reference evidence="1" key="2">
    <citation type="submission" date="2013-10" db="EMBL/GenBank/DDBJ databases">
        <authorList>
            <person name="Aslett M."/>
        </authorList>
    </citation>
    <scope>NUCLEOTIDE SEQUENCE [LARGE SCALE GENOMIC DNA]</scope>
    <source>
        <strain evidence="1">Houghton</strain>
    </source>
</reference>
<dbReference type="EMBL" id="HG697056">
    <property type="protein sequence ID" value="CDI87252.1"/>
    <property type="molecule type" value="Genomic_DNA"/>
</dbReference>
<protein>
    <submittedName>
        <fullName evidence="1">Uncharacterized protein</fullName>
    </submittedName>
</protein>
<evidence type="ECO:0000313" key="1">
    <source>
        <dbReference type="EMBL" id="CDI87252.1"/>
    </source>
</evidence>
<sequence>MCLQQAELEALAQGYLEAEANLVKLATEHADQVKEEKLQTRLQQLQQEVQQQVADAAAHPARRPHLGVLLLLKTHGCGLYRDWGLHRYNGIQQQHWEQEKQQHQQAAGPCWRHFWERQAGRETADRTLQPCGFQAGN</sequence>
<dbReference type="VEuPathDB" id="ToxoDB:EPH_0072260"/>
<dbReference type="AlphaFoldDB" id="U6H5T9"/>
<organism evidence="1 2">
    <name type="scientific">Eimeria praecox</name>
    <dbReference type="NCBI Taxonomy" id="51316"/>
    <lineage>
        <taxon>Eukaryota</taxon>
        <taxon>Sar</taxon>
        <taxon>Alveolata</taxon>
        <taxon>Apicomplexa</taxon>
        <taxon>Conoidasida</taxon>
        <taxon>Coccidia</taxon>
        <taxon>Eucoccidiorida</taxon>
        <taxon>Eimeriorina</taxon>
        <taxon>Eimeriidae</taxon>
        <taxon>Eimeria</taxon>
    </lineage>
</organism>
<dbReference type="Proteomes" id="UP000018201">
    <property type="component" value="Unassembled WGS sequence"/>
</dbReference>
<gene>
    <name evidence="1" type="ORF">EPH_0072260</name>
</gene>
<accession>U6H5T9</accession>
<keyword evidence="2" id="KW-1185">Reference proteome</keyword>
<reference evidence="1" key="1">
    <citation type="submission" date="2013-10" db="EMBL/GenBank/DDBJ databases">
        <title>Genomic analysis of the causative agents of coccidiosis in chickens.</title>
        <authorList>
            <person name="Reid A.J."/>
            <person name="Blake D."/>
            <person name="Billington K."/>
            <person name="Browne H."/>
            <person name="Dunn M."/>
            <person name="Hung S."/>
            <person name="Kawahara F."/>
            <person name="Miranda-Saavedra D."/>
            <person name="Mourier T."/>
            <person name="Nagra H."/>
            <person name="Otto T.D."/>
            <person name="Rawlings N."/>
            <person name="Sanchez A."/>
            <person name="Sanders M."/>
            <person name="Subramaniam C."/>
            <person name="Tay Y."/>
            <person name="Dear P."/>
            <person name="Doerig C."/>
            <person name="Gruber A."/>
            <person name="Parkinson J."/>
            <person name="Shirley M."/>
            <person name="Wan K.L."/>
            <person name="Berriman M."/>
            <person name="Tomley F."/>
            <person name="Pain A."/>
        </authorList>
    </citation>
    <scope>NUCLEOTIDE SEQUENCE [LARGE SCALE GENOMIC DNA]</scope>
    <source>
        <strain evidence="1">Houghton</strain>
    </source>
</reference>
<evidence type="ECO:0000313" key="2">
    <source>
        <dbReference type="Proteomes" id="UP000018201"/>
    </source>
</evidence>